<name>A0AA43Q2L2_9GAMM</name>
<evidence type="ECO:0000313" key="3">
    <source>
        <dbReference type="EMBL" id="MDI1229590.1"/>
    </source>
</evidence>
<accession>A0AA43Q2L2</accession>
<evidence type="ECO:0000256" key="1">
    <source>
        <dbReference type="SAM" id="MobiDB-lite"/>
    </source>
</evidence>
<evidence type="ECO:0000313" key="4">
    <source>
        <dbReference type="Proteomes" id="UP001160519"/>
    </source>
</evidence>
<feature type="region of interest" description="Disordered" evidence="1">
    <location>
        <begin position="49"/>
        <end position="75"/>
    </location>
</feature>
<feature type="chain" id="PRO_5041442891" evidence="2">
    <location>
        <begin position="22"/>
        <end position="266"/>
    </location>
</feature>
<dbReference type="EMBL" id="JAQSDF010000001">
    <property type="protein sequence ID" value="MDI1229590.1"/>
    <property type="molecule type" value="Genomic_DNA"/>
</dbReference>
<comment type="caution">
    <text evidence="3">The sequence shown here is derived from an EMBL/GenBank/DDBJ whole genome shotgun (WGS) entry which is preliminary data.</text>
</comment>
<feature type="signal peptide" evidence="2">
    <location>
        <begin position="1"/>
        <end position="21"/>
    </location>
</feature>
<gene>
    <name evidence="3" type="ORF">PSU93_00375</name>
</gene>
<organism evidence="3 4">
    <name type="scientific">Candidatus Methylobacter titanis</name>
    <dbReference type="NCBI Taxonomy" id="3053457"/>
    <lineage>
        <taxon>Bacteria</taxon>
        <taxon>Pseudomonadati</taxon>
        <taxon>Pseudomonadota</taxon>
        <taxon>Gammaproteobacteria</taxon>
        <taxon>Methylococcales</taxon>
        <taxon>Methylococcaceae</taxon>
        <taxon>Methylobacter</taxon>
    </lineage>
</organism>
<proteinExistence type="predicted"/>
<evidence type="ECO:0000256" key="2">
    <source>
        <dbReference type="SAM" id="SignalP"/>
    </source>
</evidence>
<reference evidence="3" key="1">
    <citation type="submission" date="2023-01" db="EMBL/GenBank/DDBJ databases">
        <title>Biogeochemical cycle of methane in antarctic sediments.</title>
        <authorList>
            <person name="Roldan D.M."/>
            <person name="Menes R.J."/>
        </authorList>
    </citation>
    <scope>NUCLEOTIDE SEQUENCE [LARGE SCALE GENOMIC DNA]</scope>
    <source>
        <strain evidence="3">K-2018 MAG008</strain>
    </source>
</reference>
<sequence length="266" mass="28962">MKPLGLLFLLSSLFGAGNSQAAKIAVTDLAYAKRVSGYFHLVDYHNKSSARGSQSERDSFESSSASSRSSYSGKSQTDYTEVESSYSYIEYGELRKFIGDIKGEILKTGDFTLTQAKPYTAKSDEKIYDIISRIKQGSYPGADYVLFGTVSELDFRDEVNPIIGTTTLSNTFSLMLVAEFSLINTHTYEVKAAFSATGEGQDMRVVTGGSRVAPSRARVVSEVSKSLGIEVAQQINEQLGGDGTYENAEPSIGNSMQEGEVMHFSQ</sequence>
<protein>
    <submittedName>
        <fullName evidence="3">Penicillin-binding protein activator LpoB</fullName>
    </submittedName>
</protein>
<dbReference type="AlphaFoldDB" id="A0AA43Q2L2"/>
<dbReference type="Proteomes" id="UP001160519">
    <property type="component" value="Unassembled WGS sequence"/>
</dbReference>
<feature type="compositionally biased region" description="Low complexity" evidence="1">
    <location>
        <begin position="61"/>
        <end position="75"/>
    </location>
</feature>
<keyword evidence="2" id="KW-0732">Signal</keyword>
<keyword evidence="4" id="KW-1185">Reference proteome</keyword>